<evidence type="ECO:0000256" key="1">
    <source>
        <dbReference type="SAM" id="Phobius"/>
    </source>
</evidence>
<evidence type="ECO:0000313" key="2">
    <source>
        <dbReference type="EMBL" id="MFB9137846.1"/>
    </source>
</evidence>
<accession>A0ABV5HUA1</accession>
<keyword evidence="3" id="KW-1185">Reference proteome</keyword>
<dbReference type="Proteomes" id="UP001589645">
    <property type="component" value="Unassembled WGS sequence"/>
</dbReference>
<comment type="caution">
    <text evidence="2">The sequence shown here is derived from an EMBL/GenBank/DDBJ whole genome shotgun (WGS) entry which is preliminary data.</text>
</comment>
<dbReference type="EMBL" id="JBHMEP010000028">
    <property type="protein sequence ID" value="MFB9137846.1"/>
    <property type="molecule type" value="Genomic_DNA"/>
</dbReference>
<proteinExistence type="predicted"/>
<keyword evidence="1" id="KW-1133">Transmembrane helix</keyword>
<dbReference type="RefSeq" id="WP_390198227.1">
    <property type="nucleotide sequence ID" value="NZ_JBHMEP010000028.1"/>
</dbReference>
<organism evidence="2 3">
    <name type="scientific">Vibrio olivae</name>
    <dbReference type="NCBI Taxonomy" id="1243002"/>
    <lineage>
        <taxon>Bacteria</taxon>
        <taxon>Pseudomonadati</taxon>
        <taxon>Pseudomonadota</taxon>
        <taxon>Gammaproteobacteria</taxon>
        <taxon>Vibrionales</taxon>
        <taxon>Vibrionaceae</taxon>
        <taxon>Vibrio</taxon>
    </lineage>
</organism>
<protein>
    <submittedName>
        <fullName evidence="2">Uncharacterized protein</fullName>
    </submittedName>
</protein>
<feature type="transmembrane region" description="Helical" evidence="1">
    <location>
        <begin position="40"/>
        <end position="59"/>
    </location>
</feature>
<keyword evidence="1" id="KW-0472">Membrane</keyword>
<evidence type="ECO:0000313" key="3">
    <source>
        <dbReference type="Proteomes" id="UP001589645"/>
    </source>
</evidence>
<sequence length="294" mass="34061">MVIVYSVYIRLLPVKVEEADMELKGMVMILPGEIQGKMDHMFLIISILIVILILWALVVDRELIQEDGIKAFYPEVKVAITEEVMGLELRILRVLLLMAKMEVMPLIMVVVEGEPLKLLIVGLRAVEEDQVIVVLLFYIILKMDNMNRNDIIKELGSYFDIVELVCPHTYNKWKDRSWQFLDTAFLHNLLILRRDIIKQPMYCNNWDKQGQFSQRGLRCNICQIVKDKKDVYLSAHVLGKAGDFDVKSMTSEQARGLILDHQDMLPYPFRLEGKVGWLHFDSLDTRNGIHAVVF</sequence>
<keyword evidence="1" id="KW-0812">Transmembrane</keyword>
<reference evidence="2 3" key="1">
    <citation type="submission" date="2024-09" db="EMBL/GenBank/DDBJ databases">
        <authorList>
            <person name="Sun Q."/>
            <person name="Mori K."/>
        </authorList>
    </citation>
    <scope>NUCLEOTIDE SEQUENCE [LARGE SCALE GENOMIC DNA]</scope>
    <source>
        <strain evidence="2 3">CECT 8064</strain>
    </source>
</reference>
<gene>
    <name evidence="2" type="ORF">ACFFUV_23130</name>
</gene>
<name>A0ABV5HUA1_9VIBR</name>